<dbReference type="PATRIC" id="fig|1433126.3.peg.183"/>
<dbReference type="CDD" id="cd06141">
    <property type="entry name" value="WRN_exo"/>
    <property type="match status" value="1"/>
</dbReference>
<proteinExistence type="predicted"/>
<feature type="domain" description="3'-5' exonuclease" evidence="1">
    <location>
        <begin position="23"/>
        <end position="189"/>
    </location>
</feature>
<dbReference type="Pfam" id="PF01612">
    <property type="entry name" value="DNA_pol_A_exo1"/>
    <property type="match status" value="1"/>
</dbReference>
<keyword evidence="3" id="KW-1185">Reference proteome</keyword>
<dbReference type="GO" id="GO:0003676">
    <property type="term" value="F:nucleic acid binding"/>
    <property type="evidence" value="ECO:0007669"/>
    <property type="project" value="InterPro"/>
</dbReference>
<protein>
    <submittedName>
        <fullName evidence="2">3'-5' exonuclease domain protein</fullName>
    </submittedName>
</protein>
<dbReference type="Proteomes" id="UP000027616">
    <property type="component" value="Chromosome I"/>
</dbReference>
<keyword evidence="2" id="KW-0540">Nuclease</keyword>
<dbReference type="GO" id="GO:0008408">
    <property type="term" value="F:3'-5' exonuclease activity"/>
    <property type="evidence" value="ECO:0007669"/>
    <property type="project" value="InterPro"/>
</dbReference>
<dbReference type="Gene3D" id="3.30.420.10">
    <property type="entry name" value="Ribonuclease H-like superfamily/Ribonuclease H"/>
    <property type="match status" value="1"/>
</dbReference>
<dbReference type="AlphaFoldDB" id="A0A060R5V6"/>
<name>A0A060R5V6_9BACT</name>
<dbReference type="PANTHER" id="PTHR47765">
    <property type="entry name" value="3'-5' EXONUCLEASE DOMAIN-CONTAINING PROTEIN"/>
    <property type="match status" value="1"/>
</dbReference>
<sequence>MFQPTITNEEVNALPVVKFAGRIIVVDSEESLAEAERVLEGEQILGFDTETRPSFQKGFSYRMSLLQLSTGDTAVLLRLNLVEISPVIKNIVQSASVIKVGAAIRDDIKGLQKLKRFKPAGFVDLQSIVGRYGIEELSVRKMAAIVLGVKVSKAQRLSNWEAQNLTAAQQDYAAVDAWVCREIYNNLIK</sequence>
<dbReference type="InterPro" id="IPR012337">
    <property type="entry name" value="RNaseH-like_sf"/>
</dbReference>
<reference evidence="2 3" key="1">
    <citation type="journal article" date="2015" name="Genome Announc.">
        <title>Complete Genome Sequence of the Novel Leech Symbiont Mucinivorans hirudinis M3T.</title>
        <authorList>
            <person name="Nelson M.C."/>
            <person name="Bomar L."/>
            <person name="Graf J."/>
        </authorList>
    </citation>
    <scope>NUCLEOTIDE SEQUENCE [LARGE SCALE GENOMIC DNA]</scope>
    <source>
        <strain evidence="3">M3</strain>
    </source>
</reference>
<dbReference type="PANTHER" id="PTHR47765:SF2">
    <property type="entry name" value="EXONUCLEASE MUT-7 HOMOLOG"/>
    <property type="match status" value="1"/>
</dbReference>
<evidence type="ECO:0000259" key="1">
    <source>
        <dbReference type="SMART" id="SM00474"/>
    </source>
</evidence>
<evidence type="ECO:0000313" key="3">
    <source>
        <dbReference type="Proteomes" id="UP000027616"/>
    </source>
</evidence>
<dbReference type="STRING" id="1433126.BN938_0185"/>
<gene>
    <name evidence="2" type="ORF">BN938_0185</name>
</gene>
<dbReference type="KEGG" id="rbc:BN938_0185"/>
<dbReference type="HOGENOM" id="CLU_049674_2_1_10"/>
<dbReference type="GO" id="GO:0006139">
    <property type="term" value="P:nucleobase-containing compound metabolic process"/>
    <property type="evidence" value="ECO:0007669"/>
    <property type="project" value="InterPro"/>
</dbReference>
<evidence type="ECO:0000313" key="2">
    <source>
        <dbReference type="EMBL" id="CDN30291.1"/>
    </source>
</evidence>
<dbReference type="SUPFAM" id="SSF53098">
    <property type="entry name" value="Ribonuclease H-like"/>
    <property type="match status" value="1"/>
</dbReference>
<dbReference type="OrthoDB" id="9793333at2"/>
<accession>A0A060R5V6</accession>
<keyword evidence="2" id="KW-0378">Hydrolase</keyword>
<dbReference type="InterPro" id="IPR052408">
    <property type="entry name" value="Exonuclease_MUT-7-like"/>
</dbReference>
<dbReference type="SMART" id="SM00474">
    <property type="entry name" value="35EXOc"/>
    <property type="match status" value="1"/>
</dbReference>
<dbReference type="InterPro" id="IPR036397">
    <property type="entry name" value="RNaseH_sf"/>
</dbReference>
<organism evidence="2 3">
    <name type="scientific">Mucinivorans hirudinis</name>
    <dbReference type="NCBI Taxonomy" id="1433126"/>
    <lineage>
        <taxon>Bacteria</taxon>
        <taxon>Pseudomonadati</taxon>
        <taxon>Bacteroidota</taxon>
        <taxon>Bacteroidia</taxon>
        <taxon>Bacteroidales</taxon>
        <taxon>Rikenellaceae</taxon>
        <taxon>Mucinivorans</taxon>
    </lineage>
</organism>
<keyword evidence="2" id="KW-0269">Exonuclease</keyword>
<dbReference type="eggNOG" id="COG0349">
    <property type="taxonomic scope" value="Bacteria"/>
</dbReference>
<dbReference type="EMBL" id="HG934468">
    <property type="protein sequence ID" value="CDN30291.1"/>
    <property type="molecule type" value="Genomic_DNA"/>
</dbReference>
<dbReference type="InterPro" id="IPR002562">
    <property type="entry name" value="3'-5'_exonuclease_dom"/>
</dbReference>